<dbReference type="EMBL" id="FMZM01000005">
    <property type="protein sequence ID" value="SDD00706.1"/>
    <property type="molecule type" value="Genomic_DNA"/>
</dbReference>
<organism evidence="1 2">
    <name type="scientific">Nocardioides lianchengensis</name>
    <dbReference type="NCBI Taxonomy" id="1045774"/>
    <lineage>
        <taxon>Bacteria</taxon>
        <taxon>Bacillati</taxon>
        <taxon>Actinomycetota</taxon>
        <taxon>Actinomycetes</taxon>
        <taxon>Propionibacteriales</taxon>
        <taxon>Nocardioidaceae</taxon>
        <taxon>Nocardioides</taxon>
    </lineage>
</organism>
<name>A0A1G6R9Y1_9ACTN</name>
<dbReference type="Proteomes" id="UP000199034">
    <property type="component" value="Unassembled WGS sequence"/>
</dbReference>
<accession>A0A1G6R9Y1</accession>
<gene>
    <name evidence="1" type="ORF">SAMN05421872_105188</name>
</gene>
<reference evidence="1 2" key="1">
    <citation type="submission" date="2016-10" db="EMBL/GenBank/DDBJ databases">
        <authorList>
            <person name="de Groot N.N."/>
        </authorList>
    </citation>
    <scope>NUCLEOTIDE SEQUENCE [LARGE SCALE GENOMIC DNA]</scope>
    <source>
        <strain evidence="1 2">CGMCC 4.6858</strain>
    </source>
</reference>
<dbReference type="STRING" id="1045774.SAMN05421872_105188"/>
<sequence>MHRDLTDALEAVAEDRRLNARITRAEKALAEASAAARQARTDLSRETDDVRALESFSPARIWATLRGERATRLSTEQAEHQAAEYAAARAEAAVSFAREELDAARAALGALGDVEARLAAALDATEQRLRDAGGPLAEELTANGAELGTVRSERTEVGEADDAATAALEQLEQASQMLRRAKDWSTYDTFFGGGMLSSAMKYERVEDAEELLRAADRALKRLSVELADVGLADTPRLAVEGMTRTFDVWFDNIFTDWSIRDRINRMHDDTLDVMRLVVRIRLGLRARYEELVDREDAATARREELLLPR</sequence>
<dbReference type="AlphaFoldDB" id="A0A1G6R9Y1"/>
<evidence type="ECO:0000313" key="1">
    <source>
        <dbReference type="EMBL" id="SDD00706.1"/>
    </source>
</evidence>
<evidence type="ECO:0000313" key="2">
    <source>
        <dbReference type="Proteomes" id="UP000199034"/>
    </source>
</evidence>
<proteinExistence type="predicted"/>
<protein>
    <submittedName>
        <fullName evidence="1">Uncharacterized protein</fullName>
    </submittedName>
</protein>
<keyword evidence="2" id="KW-1185">Reference proteome</keyword>